<dbReference type="Pfam" id="PF01841">
    <property type="entry name" value="Transglut_core"/>
    <property type="match status" value="1"/>
</dbReference>
<keyword evidence="1" id="KW-0732">Signal</keyword>
<dbReference type="InterPro" id="IPR002931">
    <property type="entry name" value="Transglutaminase-like"/>
</dbReference>
<protein>
    <submittedName>
        <fullName evidence="3">Transglutaminase-like protein</fullName>
    </submittedName>
</protein>
<dbReference type="PANTHER" id="PTHR33490">
    <property type="entry name" value="BLR5614 PROTEIN-RELATED"/>
    <property type="match status" value="1"/>
</dbReference>
<feature type="chain" id="PRO_5002535023" evidence="1">
    <location>
        <begin position="24"/>
        <end position="573"/>
    </location>
</feature>
<dbReference type="AlphaFoldDB" id="A0A0G0W1F8"/>
<evidence type="ECO:0000313" key="4">
    <source>
        <dbReference type="Proteomes" id="UP000034544"/>
    </source>
</evidence>
<reference evidence="3 4" key="1">
    <citation type="journal article" date="2015" name="Nature">
        <title>rRNA introns, odd ribosomes, and small enigmatic genomes across a large radiation of phyla.</title>
        <authorList>
            <person name="Brown C.T."/>
            <person name="Hug L.A."/>
            <person name="Thomas B.C."/>
            <person name="Sharon I."/>
            <person name="Castelle C.J."/>
            <person name="Singh A."/>
            <person name="Wilkins M.J."/>
            <person name="Williams K.H."/>
            <person name="Banfield J.F."/>
        </authorList>
    </citation>
    <scope>NUCLEOTIDE SEQUENCE [LARGE SCALE GENOMIC DNA]</scope>
</reference>
<organism evidence="3 4">
    <name type="scientific">candidate division WWE3 bacterium GW2011_GWE1_41_27</name>
    <dbReference type="NCBI Taxonomy" id="1619131"/>
    <lineage>
        <taxon>Bacteria</taxon>
        <taxon>Katanobacteria</taxon>
    </lineage>
</organism>
<dbReference type="EMBL" id="LCBF01000019">
    <property type="protein sequence ID" value="KKS06844.1"/>
    <property type="molecule type" value="Genomic_DNA"/>
</dbReference>
<feature type="domain" description="Transglutaminase-like" evidence="2">
    <location>
        <begin position="368"/>
        <end position="441"/>
    </location>
</feature>
<feature type="signal peptide" evidence="1">
    <location>
        <begin position="1"/>
        <end position="23"/>
    </location>
</feature>
<dbReference type="PATRIC" id="fig|1619131.3.peg.470"/>
<dbReference type="SUPFAM" id="SSF54001">
    <property type="entry name" value="Cysteine proteinases"/>
    <property type="match status" value="1"/>
</dbReference>
<dbReference type="Proteomes" id="UP000034544">
    <property type="component" value="Unassembled WGS sequence"/>
</dbReference>
<accession>A0A0G0W1F8</accession>
<name>A0A0G0W1F8_UNCKA</name>
<dbReference type="Gene3D" id="3.10.620.30">
    <property type="match status" value="1"/>
</dbReference>
<sequence>MLGNAFKKLLVTAAIMVSLSPIARGQTGENFIINYDIRYDIQDSGEALVTQNTTITSLKNDVVPTTYSFKTKYLDIYDIVAQTNGKKTEARKETPGKNETVITVPFSTYSIGEGKQNVVTMTYKTKGIASRIGDVWNIYIQGIDAPETTTVYNIVLSVPVSMGPKIFVSPAPATEKFENGKNNYYFTKESFSSKGVTAAFGKYQSLNFRIKYQLTNNRILGSVYEVALPPDIQNTQQVRYDSIDPKPRKIRLDDDGNALALFWVGPKNKLEVTLTGSAKILGRQITPDFGGKITDLPKDLVREYTKKQKYWEIDNDEIKNFASSLLDPNLNVSQNTKRVYDYISSNLTYDQAAANQNTVTRKGAVAALTQRGSFTCMEFTDLFVATSRAMGIPAREINGYAFTNDNVEKPISISLKGGDTLHSWAEYYDPFYGWVQIDPTWGTTSGTDYFTKLDTNHFAFVIKGKSSEYPYPAGAYSFSDDEKLVDVDFSGTANSDEEFNPILSVRKTVNINPLKLMQGYSKYTVDNTSGYFIYDLQGQTLAPGQKAPAYLKNGETNLEIKDFRNKTYSVKIL</sequence>
<evidence type="ECO:0000256" key="1">
    <source>
        <dbReference type="SAM" id="SignalP"/>
    </source>
</evidence>
<gene>
    <name evidence="3" type="ORF">UU59_C0019G0009</name>
</gene>
<comment type="caution">
    <text evidence="3">The sequence shown here is derived from an EMBL/GenBank/DDBJ whole genome shotgun (WGS) entry which is preliminary data.</text>
</comment>
<evidence type="ECO:0000259" key="2">
    <source>
        <dbReference type="SMART" id="SM00460"/>
    </source>
</evidence>
<evidence type="ECO:0000313" key="3">
    <source>
        <dbReference type="EMBL" id="KKS06844.1"/>
    </source>
</evidence>
<proteinExistence type="predicted"/>
<dbReference type="InterPro" id="IPR038765">
    <property type="entry name" value="Papain-like_cys_pep_sf"/>
</dbReference>
<dbReference type="SMART" id="SM00460">
    <property type="entry name" value="TGc"/>
    <property type="match status" value="1"/>
</dbReference>
<dbReference type="PANTHER" id="PTHR33490:SF6">
    <property type="entry name" value="SLL1049 PROTEIN"/>
    <property type="match status" value="1"/>
</dbReference>